<accession>A0ABX3H111</accession>
<evidence type="ECO:0000313" key="3">
    <source>
        <dbReference type="Proteomes" id="UP000187412"/>
    </source>
</evidence>
<evidence type="ECO:0000256" key="1">
    <source>
        <dbReference type="SAM" id="Phobius"/>
    </source>
</evidence>
<evidence type="ECO:0008006" key="4">
    <source>
        <dbReference type="Google" id="ProtNLM"/>
    </source>
</evidence>
<sequence length="98" mass="11141">MKRDTVFYIVAGMIAITLLSNFIAYRSLPDQMGIQVKSFQFKADDFTNYIPKRVFLFLIPGIQIVASIFRGGRKSKTSLLVLNTVLVIVNCFTIYINL</sequence>
<feature type="transmembrane region" description="Helical" evidence="1">
    <location>
        <begin position="7"/>
        <end position="25"/>
    </location>
</feature>
<keyword evidence="1" id="KW-0472">Membrane</keyword>
<keyword evidence="1" id="KW-1133">Transmembrane helix</keyword>
<dbReference type="EMBL" id="MPTB01000037">
    <property type="protein sequence ID" value="OMD43173.1"/>
    <property type="molecule type" value="Genomic_DNA"/>
</dbReference>
<dbReference type="Proteomes" id="UP000187412">
    <property type="component" value="Unassembled WGS sequence"/>
</dbReference>
<protein>
    <recommendedName>
        <fullName evidence="4">DUF1648 domain-containing protein</fullName>
    </recommendedName>
</protein>
<gene>
    <name evidence="2" type="ORF">BSK56_24720</name>
</gene>
<comment type="caution">
    <text evidence="2">The sequence shown here is derived from an EMBL/GenBank/DDBJ whole genome shotgun (WGS) entry which is preliminary data.</text>
</comment>
<organism evidence="2 3">
    <name type="scientific">Paenibacillus borealis</name>
    <dbReference type="NCBI Taxonomy" id="160799"/>
    <lineage>
        <taxon>Bacteria</taxon>
        <taxon>Bacillati</taxon>
        <taxon>Bacillota</taxon>
        <taxon>Bacilli</taxon>
        <taxon>Bacillales</taxon>
        <taxon>Paenibacillaceae</taxon>
        <taxon>Paenibacillus</taxon>
    </lineage>
</organism>
<keyword evidence="3" id="KW-1185">Reference proteome</keyword>
<keyword evidence="1" id="KW-0812">Transmembrane</keyword>
<evidence type="ECO:0000313" key="2">
    <source>
        <dbReference type="EMBL" id="OMD43173.1"/>
    </source>
</evidence>
<feature type="transmembrane region" description="Helical" evidence="1">
    <location>
        <begin position="54"/>
        <end position="72"/>
    </location>
</feature>
<reference evidence="2 3" key="1">
    <citation type="submission" date="2016-10" db="EMBL/GenBank/DDBJ databases">
        <title>Paenibacillus species isolates.</title>
        <authorList>
            <person name="Beno S.M."/>
        </authorList>
    </citation>
    <scope>NUCLEOTIDE SEQUENCE [LARGE SCALE GENOMIC DNA]</scope>
    <source>
        <strain evidence="2 3">FSL H7-0744</strain>
    </source>
</reference>
<name>A0ABX3H111_PAEBO</name>
<feature type="transmembrane region" description="Helical" evidence="1">
    <location>
        <begin position="79"/>
        <end position="96"/>
    </location>
</feature>
<proteinExistence type="predicted"/>